<evidence type="ECO:0000313" key="3">
    <source>
        <dbReference type="Proteomes" id="UP000005435"/>
    </source>
</evidence>
<dbReference type="InterPro" id="IPR018958">
    <property type="entry name" value="Knr4/Smi1-like_dom"/>
</dbReference>
<dbReference type="Proteomes" id="UP000005435">
    <property type="component" value="Chromosome"/>
</dbReference>
<dbReference type="OrthoDB" id="2223083at2"/>
<feature type="domain" description="Knr4/Smi1-like" evidence="1">
    <location>
        <begin position="22"/>
        <end position="156"/>
    </location>
</feature>
<dbReference type="InterPro" id="IPR037883">
    <property type="entry name" value="Knr4/Smi1-like_sf"/>
</dbReference>
<protein>
    <recommendedName>
        <fullName evidence="1">Knr4/Smi1-like domain-containing protein</fullName>
    </recommendedName>
</protein>
<dbReference type="Gene3D" id="3.40.1580.10">
    <property type="entry name" value="SMI1/KNR4-like"/>
    <property type="match status" value="1"/>
</dbReference>
<dbReference type="Pfam" id="PF09346">
    <property type="entry name" value="SMI1_KNR4"/>
    <property type="match status" value="1"/>
</dbReference>
<dbReference type="EMBL" id="CP003065">
    <property type="protein sequence ID" value="AEV69487.1"/>
    <property type="molecule type" value="Genomic_DNA"/>
</dbReference>
<dbReference type="HOGENOM" id="CLU_1425731_0_0_9"/>
<dbReference type="SUPFAM" id="SSF160631">
    <property type="entry name" value="SMI1/KNR4-like"/>
    <property type="match status" value="1"/>
</dbReference>
<dbReference type="KEGG" id="ccl:Clocl_2941"/>
<dbReference type="SMART" id="SM00860">
    <property type="entry name" value="SMI1_KNR4"/>
    <property type="match status" value="1"/>
</dbReference>
<accession>G8LTJ2</accession>
<organism evidence="2 3">
    <name type="scientific">Acetivibrio clariflavus (strain DSM 19732 / NBRC 101661 / EBR45)</name>
    <name type="common">Clostridium clariflavum</name>
    <dbReference type="NCBI Taxonomy" id="720554"/>
    <lineage>
        <taxon>Bacteria</taxon>
        <taxon>Bacillati</taxon>
        <taxon>Bacillota</taxon>
        <taxon>Clostridia</taxon>
        <taxon>Eubacteriales</taxon>
        <taxon>Oscillospiraceae</taxon>
        <taxon>Acetivibrio</taxon>
    </lineage>
</organism>
<sequence>MKVKDFINEINSIYPDIDKNEVASDVLISEKEKSLGYKLPKSFKTFLKEFSNGIMLLDAEPIGGVGEDDDSPCGSIFLASSQIKKSIINIIPTKETITPDKLIAFSLYDAMDSANNFWVFICDKEYTDNEYRVGLISQYTEDIVVVLDSFEEWLTVFWNANKDSDDAVSVFHSMYKTWEEREDLLRPDWRNQD</sequence>
<dbReference type="AlphaFoldDB" id="G8LTJ2"/>
<evidence type="ECO:0000313" key="2">
    <source>
        <dbReference type="EMBL" id="AEV69487.1"/>
    </source>
</evidence>
<evidence type="ECO:0000259" key="1">
    <source>
        <dbReference type="SMART" id="SM00860"/>
    </source>
</evidence>
<reference evidence="2 3" key="2">
    <citation type="journal article" date="2012" name="Stand. Genomic Sci.">
        <title>Complete Genome Sequence of Clostridium clariflavum DSM 19732.</title>
        <authorList>
            <person name="Izquierdo J.A."/>
            <person name="Goodwin L."/>
            <person name="Davenport K.W."/>
            <person name="Teshima H."/>
            <person name="Bruce D."/>
            <person name="Detter C."/>
            <person name="Tapia R."/>
            <person name="Han S."/>
            <person name="Land M."/>
            <person name="Hauser L."/>
            <person name="Jeffries C.D."/>
            <person name="Han J."/>
            <person name="Pitluck S."/>
            <person name="Nolan M."/>
            <person name="Chen A."/>
            <person name="Huntemann M."/>
            <person name="Mavromatis K."/>
            <person name="Mikhailova N."/>
            <person name="Liolios K."/>
            <person name="Woyke T."/>
            <person name="Lynd L.R."/>
        </authorList>
    </citation>
    <scope>NUCLEOTIDE SEQUENCE [LARGE SCALE GENOMIC DNA]</scope>
    <source>
        <strain evidence="3">DSM 19732 / NBRC 101661 / EBR45</strain>
    </source>
</reference>
<keyword evidence="3" id="KW-1185">Reference proteome</keyword>
<gene>
    <name evidence="2" type="ordered locus">Clocl_2941</name>
</gene>
<proteinExistence type="predicted"/>
<dbReference type="RefSeq" id="WP_014256036.1">
    <property type="nucleotide sequence ID" value="NC_016627.1"/>
</dbReference>
<reference evidence="3" key="1">
    <citation type="submission" date="2011-12" db="EMBL/GenBank/DDBJ databases">
        <title>Complete sequence of Clostridium clariflavum DSM 19732.</title>
        <authorList>
            <consortium name="US DOE Joint Genome Institute"/>
            <person name="Lucas S."/>
            <person name="Han J."/>
            <person name="Lapidus A."/>
            <person name="Cheng J.-F."/>
            <person name="Goodwin L."/>
            <person name="Pitluck S."/>
            <person name="Peters L."/>
            <person name="Teshima H."/>
            <person name="Detter J.C."/>
            <person name="Han C."/>
            <person name="Tapia R."/>
            <person name="Land M."/>
            <person name="Hauser L."/>
            <person name="Kyrpides N."/>
            <person name="Ivanova N."/>
            <person name="Pagani I."/>
            <person name="Kitzmiller T."/>
            <person name="Lynd L."/>
            <person name="Izquierdo J."/>
            <person name="Woyke T."/>
        </authorList>
    </citation>
    <scope>NUCLEOTIDE SEQUENCE [LARGE SCALE GENOMIC DNA]</scope>
    <source>
        <strain evidence="3">DSM 19732 / NBRC 101661 / EBR45</strain>
    </source>
</reference>
<name>G8LTJ2_ACECE</name>